<evidence type="ECO:0000256" key="1">
    <source>
        <dbReference type="SAM" id="Phobius"/>
    </source>
</evidence>
<comment type="caution">
    <text evidence="3">The sequence shown here is derived from an EMBL/GenBank/DDBJ whole genome shotgun (WGS) entry which is preliminary data.</text>
</comment>
<keyword evidence="2" id="KW-0732">Signal</keyword>
<keyword evidence="4" id="KW-1185">Reference proteome</keyword>
<feature type="chain" id="PRO_5045870807" evidence="2">
    <location>
        <begin position="26"/>
        <end position="77"/>
    </location>
</feature>
<gene>
    <name evidence="3" type="ORF">GCM10007320_13450</name>
</gene>
<evidence type="ECO:0000313" key="4">
    <source>
        <dbReference type="Proteomes" id="UP000626210"/>
    </source>
</evidence>
<accession>A0ABQ3FXV3</accession>
<organism evidence="3 4">
    <name type="scientific">Pseudorhodoferax aquiterrae</name>
    <dbReference type="NCBI Taxonomy" id="747304"/>
    <lineage>
        <taxon>Bacteria</taxon>
        <taxon>Pseudomonadati</taxon>
        <taxon>Pseudomonadota</taxon>
        <taxon>Betaproteobacteria</taxon>
        <taxon>Burkholderiales</taxon>
        <taxon>Comamonadaceae</taxon>
    </lineage>
</organism>
<sequence>MTPIQLMKRLLIAIASLLAVSAAFALGAYPDLPSVQALPGAAVSWATSTFSGDHSGMWEVAAAIAVMAVIAKRNGKT</sequence>
<proteinExistence type="predicted"/>
<feature type="signal peptide" evidence="2">
    <location>
        <begin position="1"/>
        <end position="25"/>
    </location>
</feature>
<protein>
    <submittedName>
        <fullName evidence="3">Uncharacterized protein</fullName>
    </submittedName>
</protein>
<dbReference type="RefSeq" id="WP_189686184.1">
    <property type="nucleotide sequence ID" value="NZ_BMYK01000003.1"/>
</dbReference>
<dbReference type="EMBL" id="BMYK01000003">
    <property type="protein sequence ID" value="GHC75379.1"/>
    <property type="molecule type" value="Genomic_DNA"/>
</dbReference>
<dbReference type="Proteomes" id="UP000626210">
    <property type="component" value="Unassembled WGS sequence"/>
</dbReference>
<keyword evidence="1" id="KW-1133">Transmembrane helix</keyword>
<evidence type="ECO:0000256" key="2">
    <source>
        <dbReference type="SAM" id="SignalP"/>
    </source>
</evidence>
<keyword evidence="1" id="KW-0472">Membrane</keyword>
<name>A0ABQ3FXV3_9BURK</name>
<reference evidence="4" key="1">
    <citation type="journal article" date="2019" name="Int. J. Syst. Evol. Microbiol.">
        <title>The Global Catalogue of Microorganisms (GCM) 10K type strain sequencing project: providing services to taxonomists for standard genome sequencing and annotation.</title>
        <authorList>
            <consortium name="The Broad Institute Genomics Platform"/>
            <consortium name="The Broad Institute Genome Sequencing Center for Infectious Disease"/>
            <person name="Wu L."/>
            <person name="Ma J."/>
        </authorList>
    </citation>
    <scope>NUCLEOTIDE SEQUENCE [LARGE SCALE GENOMIC DNA]</scope>
    <source>
        <strain evidence="4">KCTC 23314</strain>
    </source>
</reference>
<feature type="transmembrane region" description="Helical" evidence="1">
    <location>
        <begin position="55"/>
        <end position="71"/>
    </location>
</feature>
<evidence type="ECO:0000313" key="3">
    <source>
        <dbReference type="EMBL" id="GHC75379.1"/>
    </source>
</evidence>
<keyword evidence="1" id="KW-0812">Transmembrane</keyword>